<dbReference type="SUPFAM" id="SSF56281">
    <property type="entry name" value="Metallo-hydrolase/oxidoreductase"/>
    <property type="match status" value="1"/>
</dbReference>
<feature type="transmembrane region" description="Helical" evidence="6">
    <location>
        <begin position="386"/>
        <end position="409"/>
    </location>
</feature>
<dbReference type="PANTHER" id="PTHR30619:SF1">
    <property type="entry name" value="RECOMBINATION PROTEIN 2"/>
    <property type="match status" value="1"/>
</dbReference>
<keyword evidence="9" id="KW-1185">Reference proteome</keyword>
<dbReference type="InterPro" id="IPR004477">
    <property type="entry name" value="ComEC_N"/>
</dbReference>
<evidence type="ECO:0000256" key="6">
    <source>
        <dbReference type="SAM" id="Phobius"/>
    </source>
</evidence>
<keyword evidence="2" id="KW-1003">Cell membrane</keyword>
<accession>A0ABY5VWT7</accession>
<dbReference type="SMART" id="SM00849">
    <property type="entry name" value="Lactamase_B"/>
    <property type="match status" value="1"/>
</dbReference>
<protein>
    <submittedName>
        <fullName evidence="8">ComEC/Rec2 family competence protein</fullName>
    </submittedName>
</protein>
<feature type="transmembrane region" description="Helical" evidence="6">
    <location>
        <begin position="256"/>
        <end position="277"/>
    </location>
</feature>
<evidence type="ECO:0000256" key="2">
    <source>
        <dbReference type="ARBA" id="ARBA00022475"/>
    </source>
</evidence>
<keyword evidence="3 6" id="KW-0812">Transmembrane</keyword>
<evidence type="ECO:0000256" key="1">
    <source>
        <dbReference type="ARBA" id="ARBA00004651"/>
    </source>
</evidence>
<dbReference type="Gene3D" id="3.60.15.10">
    <property type="entry name" value="Ribonuclease Z/Hydroxyacylglutathione hydrolase-like"/>
    <property type="match status" value="1"/>
</dbReference>
<feature type="transmembrane region" description="Helical" evidence="6">
    <location>
        <begin position="474"/>
        <end position="494"/>
    </location>
</feature>
<dbReference type="InterPro" id="IPR036866">
    <property type="entry name" value="RibonucZ/Hydroxyglut_hydro"/>
</dbReference>
<dbReference type="EMBL" id="CP073720">
    <property type="protein sequence ID" value="UWP81635.1"/>
    <property type="molecule type" value="Genomic_DNA"/>
</dbReference>
<feature type="transmembrane region" description="Helical" evidence="6">
    <location>
        <begin position="68"/>
        <end position="86"/>
    </location>
</feature>
<dbReference type="InterPro" id="IPR001279">
    <property type="entry name" value="Metallo-B-lactamas"/>
</dbReference>
<dbReference type="Pfam" id="PF03772">
    <property type="entry name" value="Competence"/>
    <property type="match status" value="1"/>
</dbReference>
<feature type="transmembrane region" description="Helical" evidence="6">
    <location>
        <begin position="284"/>
        <end position="300"/>
    </location>
</feature>
<evidence type="ECO:0000313" key="9">
    <source>
        <dbReference type="Proteomes" id="UP001059617"/>
    </source>
</evidence>
<dbReference type="Proteomes" id="UP001059617">
    <property type="component" value="Chromosome"/>
</dbReference>
<sequence>MTTDFRLAGAALGCWLSALAALFLSAPAGWAVVIGALVLAAAWPPLLALGAAERPVRAPVRVLRRTRWIVTAVLFGVACGAASSAARVGERDAQPLAGLAARHATVHFGLEVADDPRLGRSTVGRDATVVVPARLTWLRTADGARVDLGARVLVLARDRAWLGLLPGQAVEASGRLSPSDGGDLRAALISAGAPERVKPAPWVQRAAGVLRAGLQRACGPLPPEPGGLLPGLVVGDTSRLDPGLADDFKATGLTHLTAVSGANLAIVVGLVLMIVRWCRAGPRVAALVCVLALVGFVILVRPSPSVLRAAAMGGLALVALALGRPRAALPSLATGVLVLVVFDPELAVDAGFTLSVLATGGLVLLAPRWTEALKAKGWPGFAAEALAVPAAAQAACAPVIAGISATVSLTTVPANLLAAPAVAPATVVGVVTAVLSPVLPAVAEFTAWLASWPARWLVAIAHHGADVPDGVVPWPGGTFGGLLLGGLLAVLLIAAKRPVVRRLALVVAVAAVLGATPVRLLAGGWPPPGWLVVACDVGQGDALVVSTGGASAVVVDAGPEPEAVDGCLRRLGVRHVPLLALSHFHVDHIGGLDGVLRGRTVDRLLLPPFPEPAAGRSAVLARGLSSGDAQPGQVMTVGEVRLAILGPAGPTTGTRSDPNNNSLVLMVTTGGVRVLLTGDAETEEQLSLRSAAGPGGLRADILKVAHHGSAFQDEEFLDAVAPRIALVSVGAGNDYGHPSPVLLSRLVRGGARVLRTDQEGDLAIVAEAGRLAAVTR</sequence>
<evidence type="ECO:0000259" key="7">
    <source>
        <dbReference type="SMART" id="SM00849"/>
    </source>
</evidence>
<feature type="transmembrane region" description="Helical" evidence="6">
    <location>
        <begin position="30"/>
        <end position="48"/>
    </location>
</feature>
<feature type="transmembrane region" description="Helical" evidence="6">
    <location>
        <begin position="503"/>
        <end position="525"/>
    </location>
</feature>
<keyword evidence="4 6" id="KW-1133">Transmembrane helix</keyword>
<dbReference type="RefSeq" id="WP_259859403.1">
    <property type="nucleotide sequence ID" value="NZ_CP073720.1"/>
</dbReference>
<dbReference type="CDD" id="cd07731">
    <property type="entry name" value="ComA-like_MBL-fold"/>
    <property type="match status" value="1"/>
</dbReference>
<feature type="transmembrane region" description="Helical" evidence="6">
    <location>
        <begin position="416"/>
        <end position="439"/>
    </location>
</feature>
<dbReference type="NCBIfam" id="TIGR00360">
    <property type="entry name" value="ComEC_N-term"/>
    <property type="match status" value="1"/>
</dbReference>
<proteinExistence type="predicted"/>
<dbReference type="InterPro" id="IPR052159">
    <property type="entry name" value="Competence_DNA_uptake"/>
</dbReference>
<reference evidence="8" key="1">
    <citation type="submission" date="2021-04" db="EMBL/GenBank/DDBJ databases">
        <authorList>
            <person name="Hartkoorn R.C."/>
            <person name="Beaudoing E."/>
            <person name="Hot D."/>
        </authorList>
    </citation>
    <scope>NUCLEOTIDE SEQUENCE</scope>
    <source>
        <strain evidence="8">NRRL B-16292</strain>
    </source>
</reference>
<evidence type="ECO:0000313" key="8">
    <source>
        <dbReference type="EMBL" id="UWP81635.1"/>
    </source>
</evidence>
<dbReference type="PANTHER" id="PTHR30619">
    <property type="entry name" value="DNA INTERNALIZATION/COMPETENCE PROTEIN COMEC/REC2"/>
    <property type="match status" value="1"/>
</dbReference>
<comment type="subcellular location">
    <subcellularLocation>
        <location evidence="1">Cell membrane</location>
        <topology evidence="1">Multi-pass membrane protein</topology>
    </subcellularLocation>
</comment>
<name>A0ABY5VWT7_9ACTN</name>
<organism evidence="8 9">
    <name type="scientific">Dactylosporangium fulvum</name>
    <dbReference type="NCBI Taxonomy" id="53359"/>
    <lineage>
        <taxon>Bacteria</taxon>
        <taxon>Bacillati</taxon>
        <taxon>Actinomycetota</taxon>
        <taxon>Actinomycetes</taxon>
        <taxon>Micromonosporales</taxon>
        <taxon>Micromonosporaceae</taxon>
        <taxon>Dactylosporangium</taxon>
    </lineage>
</organism>
<dbReference type="Pfam" id="PF00753">
    <property type="entry name" value="Lactamase_B"/>
    <property type="match status" value="1"/>
</dbReference>
<feature type="transmembrane region" description="Helical" evidence="6">
    <location>
        <begin position="335"/>
        <end position="366"/>
    </location>
</feature>
<evidence type="ECO:0000256" key="5">
    <source>
        <dbReference type="ARBA" id="ARBA00023136"/>
    </source>
</evidence>
<gene>
    <name evidence="8" type="ORF">Dfulv_42060</name>
</gene>
<evidence type="ECO:0000256" key="3">
    <source>
        <dbReference type="ARBA" id="ARBA00022692"/>
    </source>
</evidence>
<dbReference type="InterPro" id="IPR035681">
    <property type="entry name" value="ComA-like_MBL"/>
</dbReference>
<feature type="domain" description="Metallo-beta-lactamase" evidence="7">
    <location>
        <begin position="539"/>
        <end position="733"/>
    </location>
</feature>
<reference evidence="8" key="2">
    <citation type="submission" date="2022-09" db="EMBL/GenBank/DDBJ databases">
        <title>Biosynthetic gene clusters of Dactylosporangioum fulvum.</title>
        <authorList>
            <person name="Caradec T."/>
        </authorList>
    </citation>
    <scope>NUCLEOTIDE SEQUENCE</scope>
    <source>
        <strain evidence="8">NRRL B-16292</strain>
    </source>
</reference>
<keyword evidence="5 6" id="KW-0472">Membrane</keyword>
<evidence type="ECO:0000256" key="4">
    <source>
        <dbReference type="ARBA" id="ARBA00022989"/>
    </source>
</evidence>